<protein>
    <submittedName>
        <fullName evidence="1">Uncharacterized protein</fullName>
    </submittedName>
</protein>
<organism evidence="1 2">
    <name type="scientific">Eumeta variegata</name>
    <name type="common">Bagworm moth</name>
    <name type="synonym">Eumeta japonica</name>
    <dbReference type="NCBI Taxonomy" id="151549"/>
    <lineage>
        <taxon>Eukaryota</taxon>
        <taxon>Metazoa</taxon>
        <taxon>Ecdysozoa</taxon>
        <taxon>Arthropoda</taxon>
        <taxon>Hexapoda</taxon>
        <taxon>Insecta</taxon>
        <taxon>Pterygota</taxon>
        <taxon>Neoptera</taxon>
        <taxon>Endopterygota</taxon>
        <taxon>Lepidoptera</taxon>
        <taxon>Glossata</taxon>
        <taxon>Ditrysia</taxon>
        <taxon>Tineoidea</taxon>
        <taxon>Psychidae</taxon>
        <taxon>Oiketicinae</taxon>
        <taxon>Eumeta</taxon>
    </lineage>
</organism>
<keyword evidence="2" id="KW-1185">Reference proteome</keyword>
<gene>
    <name evidence="1" type="ORF">EVAR_85658_1</name>
</gene>
<dbReference type="AlphaFoldDB" id="A0A4C1XRK8"/>
<evidence type="ECO:0000313" key="2">
    <source>
        <dbReference type="Proteomes" id="UP000299102"/>
    </source>
</evidence>
<proteinExistence type="predicted"/>
<comment type="caution">
    <text evidence="1">The sequence shown here is derived from an EMBL/GenBank/DDBJ whole genome shotgun (WGS) entry which is preliminary data.</text>
</comment>
<dbReference type="Proteomes" id="UP000299102">
    <property type="component" value="Unassembled WGS sequence"/>
</dbReference>
<accession>A0A4C1XRK8</accession>
<evidence type="ECO:0000313" key="1">
    <source>
        <dbReference type="EMBL" id="GBP66511.1"/>
    </source>
</evidence>
<reference evidence="1 2" key="1">
    <citation type="journal article" date="2019" name="Commun. Biol.">
        <title>The bagworm genome reveals a unique fibroin gene that provides high tensile strength.</title>
        <authorList>
            <person name="Kono N."/>
            <person name="Nakamura H."/>
            <person name="Ohtoshi R."/>
            <person name="Tomita M."/>
            <person name="Numata K."/>
            <person name="Arakawa K."/>
        </authorList>
    </citation>
    <scope>NUCLEOTIDE SEQUENCE [LARGE SCALE GENOMIC DNA]</scope>
</reference>
<name>A0A4C1XRK8_EUMVA</name>
<sequence length="380" mass="43896">MDVQLRRSRPGIKCVLSIGMCDGTLIERRLFRQCHEKNNSQWKQYNIRNKKNCYFRFPDACAVRPTPAPAQSSVRAARTAPPSAYRLGTELVSRSRPLLKLALATFELKRLRSQGITVVPQKQAKQCLCRVYLPKVTAATRRVSVLWERHAGFGSAVTHEFFVQSELPESVSLKLYSCRLKDTWCIAHIDPQVSARVPAARVPLPLNPIRRRRRALRRRGSVGDGGSHAIKELFRFRFHERFLCLSSLFNFDVHPRVGARGRPRAERRFVRDRKYNTRTGITHLRYNLRNSAAGRAAVRDEPWTSTQRARGAGARTTRQMLRFEMSLLCDWMPRTEKGRRWGWTRGSLKHLHVLIDLEKERMHSPALKNGRSNRVLKQIV</sequence>
<dbReference type="EMBL" id="BGZK01000958">
    <property type="protein sequence ID" value="GBP66511.1"/>
    <property type="molecule type" value="Genomic_DNA"/>
</dbReference>